<evidence type="ECO:0000259" key="3">
    <source>
        <dbReference type="Pfam" id="PF05368"/>
    </source>
</evidence>
<dbReference type="PANTHER" id="PTHR47706:SF7">
    <property type="entry name" value="CIPA-LIKE, PUTATIVE (AFU_ORTHOLOGUE AFUA_1G01630)-RELATED"/>
    <property type="match status" value="1"/>
</dbReference>
<gene>
    <name evidence="4" type="ORF">BS50DRAFT_568062</name>
</gene>
<dbReference type="SUPFAM" id="SSF51735">
    <property type="entry name" value="NAD(P)-binding Rossmann-fold domains"/>
    <property type="match status" value="1"/>
</dbReference>
<feature type="domain" description="NmrA-like" evidence="3">
    <location>
        <begin position="7"/>
        <end position="140"/>
    </location>
</feature>
<name>A0A2T2PCM7_CORCC</name>
<dbReference type="OrthoDB" id="419598at2759"/>
<dbReference type="InterPro" id="IPR051609">
    <property type="entry name" value="NmrA/Isoflavone_reductase-like"/>
</dbReference>
<dbReference type="EMBL" id="KZ678128">
    <property type="protein sequence ID" value="PSN75400.1"/>
    <property type="molecule type" value="Genomic_DNA"/>
</dbReference>
<evidence type="ECO:0000313" key="5">
    <source>
        <dbReference type="Proteomes" id="UP000240883"/>
    </source>
</evidence>
<accession>A0A2T2PCM7</accession>
<dbReference type="InterPro" id="IPR045312">
    <property type="entry name" value="PCBER-like"/>
</dbReference>
<evidence type="ECO:0000256" key="2">
    <source>
        <dbReference type="ARBA" id="ARBA00023002"/>
    </source>
</evidence>
<dbReference type="STRING" id="1448308.A0A2T2PCM7"/>
<proteinExistence type="predicted"/>
<keyword evidence="5" id="KW-1185">Reference proteome</keyword>
<organism evidence="4 5">
    <name type="scientific">Corynespora cassiicola Philippines</name>
    <dbReference type="NCBI Taxonomy" id="1448308"/>
    <lineage>
        <taxon>Eukaryota</taxon>
        <taxon>Fungi</taxon>
        <taxon>Dikarya</taxon>
        <taxon>Ascomycota</taxon>
        <taxon>Pezizomycotina</taxon>
        <taxon>Dothideomycetes</taxon>
        <taxon>Pleosporomycetidae</taxon>
        <taxon>Pleosporales</taxon>
        <taxon>Corynesporascaceae</taxon>
        <taxon>Corynespora</taxon>
    </lineage>
</organism>
<evidence type="ECO:0000313" key="4">
    <source>
        <dbReference type="EMBL" id="PSN75400.1"/>
    </source>
</evidence>
<dbReference type="AlphaFoldDB" id="A0A2T2PCM7"/>
<sequence>MANYIRNIAIVGAGGQMGTFITSALIAKNRFKITAVSRQGSPNTFPESVHIARVDYSKPDTLVEALKGQDALICTMSVRAPREQPNQIVEAAAKAGVPWIIPNEWGSDGSNEQIEKDTLIGVPKRANRELIEKLGVSSWIGICCSFWYEYSLSGPGLYGFELAKREVTFFDEGTQRITTSTWAQTARAVAEILSLPTESDDKAALTLNSYRNRYAYISSFALTQREMFDVVKRVTGTSDVDWKIDSVPAKERFEKSSARVAAGDRSAFGHLLYSRYFFPGENAGWFELTKEMDNEKLGLPKEDLEEFTKEAIKLAESGYYVKQFSRG</sequence>
<dbReference type="GO" id="GO:0016491">
    <property type="term" value="F:oxidoreductase activity"/>
    <property type="evidence" value="ECO:0007669"/>
    <property type="project" value="UniProtKB-KW"/>
</dbReference>
<dbReference type="InterPro" id="IPR008030">
    <property type="entry name" value="NmrA-like"/>
</dbReference>
<keyword evidence="1" id="KW-0521">NADP</keyword>
<evidence type="ECO:0000256" key="1">
    <source>
        <dbReference type="ARBA" id="ARBA00022857"/>
    </source>
</evidence>
<dbReference type="CDD" id="cd05259">
    <property type="entry name" value="PCBER_SDR_a"/>
    <property type="match status" value="1"/>
</dbReference>
<dbReference type="Pfam" id="PF05368">
    <property type="entry name" value="NmrA"/>
    <property type="match status" value="1"/>
</dbReference>
<dbReference type="PANTHER" id="PTHR47706">
    <property type="entry name" value="NMRA-LIKE FAMILY PROTEIN"/>
    <property type="match status" value="1"/>
</dbReference>
<dbReference type="InterPro" id="IPR036291">
    <property type="entry name" value="NAD(P)-bd_dom_sf"/>
</dbReference>
<keyword evidence="2" id="KW-0560">Oxidoreductase</keyword>
<dbReference type="Gene3D" id="3.40.50.720">
    <property type="entry name" value="NAD(P)-binding Rossmann-like Domain"/>
    <property type="match status" value="1"/>
</dbReference>
<protein>
    <submittedName>
        <fullName evidence="4">NAD(P)-binding protein</fullName>
    </submittedName>
</protein>
<reference evidence="4 5" key="1">
    <citation type="journal article" date="2018" name="Front. Microbiol.">
        <title>Genome-Wide Analysis of Corynespora cassiicola Leaf Fall Disease Putative Effectors.</title>
        <authorList>
            <person name="Lopez D."/>
            <person name="Ribeiro S."/>
            <person name="Label P."/>
            <person name="Fumanal B."/>
            <person name="Venisse J.S."/>
            <person name="Kohler A."/>
            <person name="de Oliveira R.R."/>
            <person name="Labutti K."/>
            <person name="Lipzen A."/>
            <person name="Lail K."/>
            <person name="Bauer D."/>
            <person name="Ohm R.A."/>
            <person name="Barry K.W."/>
            <person name="Spatafora J."/>
            <person name="Grigoriev I.V."/>
            <person name="Martin F.M."/>
            <person name="Pujade-Renaud V."/>
        </authorList>
    </citation>
    <scope>NUCLEOTIDE SEQUENCE [LARGE SCALE GENOMIC DNA]</scope>
    <source>
        <strain evidence="4 5">Philippines</strain>
    </source>
</reference>
<dbReference type="Gene3D" id="3.90.25.10">
    <property type="entry name" value="UDP-galactose 4-epimerase, domain 1"/>
    <property type="match status" value="1"/>
</dbReference>
<dbReference type="Proteomes" id="UP000240883">
    <property type="component" value="Unassembled WGS sequence"/>
</dbReference>